<dbReference type="EMBL" id="CADEBD010000042">
    <property type="protein sequence ID" value="CAB3220866.1"/>
    <property type="molecule type" value="Genomic_DNA"/>
</dbReference>
<gene>
    <name evidence="1" type="ORF">APLA_LOCUS522</name>
</gene>
<dbReference type="OrthoDB" id="297496at2759"/>
<protein>
    <submittedName>
        <fullName evidence="1">Uncharacterized protein</fullName>
    </submittedName>
</protein>
<dbReference type="Proteomes" id="UP000494256">
    <property type="component" value="Unassembled WGS sequence"/>
</dbReference>
<evidence type="ECO:0000313" key="2">
    <source>
        <dbReference type="Proteomes" id="UP000494256"/>
    </source>
</evidence>
<name>A0A8S0YQD3_ARCPL</name>
<organism evidence="1 2">
    <name type="scientific">Arctia plantaginis</name>
    <name type="common">Wood tiger moth</name>
    <name type="synonym">Phalaena plantaginis</name>
    <dbReference type="NCBI Taxonomy" id="874455"/>
    <lineage>
        <taxon>Eukaryota</taxon>
        <taxon>Metazoa</taxon>
        <taxon>Ecdysozoa</taxon>
        <taxon>Arthropoda</taxon>
        <taxon>Hexapoda</taxon>
        <taxon>Insecta</taxon>
        <taxon>Pterygota</taxon>
        <taxon>Neoptera</taxon>
        <taxon>Endopterygota</taxon>
        <taxon>Lepidoptera</taxon>
        <taxon>Glossata</taxon>
        <taxon>Ditrysia</taxon>
        <taxon>Noctuoidea</taxon>
        <taxon>Erebidae</taxon>
        <taxon>Arctiinae</taxon>
        <taxon>Arctia</taxon>
    </lineage>
</organism>
<evidence type="ECO:0000313" key="1">
    <source>
        <dbReference type="EMBL" id="CAB3220866.1"/>
    </source>
</evidence>
<sequence>MSSSEMLLCILLKPVTWSLHDIRRSELAPGHGLRPIYYDGTLDSTSDGTQKSCVHLSPPFLYPTPSASLALTITDVSLNPTLLLFEISWLIGQIIHIA</sequence>
<dbReference type="AlphaFoldDB" id="A0A8S0YQD3"/>
<comment type="caution">
    <text evidence="1">The sequence shown here is derived from an EMBL/GenBank/DDBJ whole genome shotgun (WGS) entry which is preliminary data.</text>
</comment>
<accession>A0A8S0YQD3</accession>
<proteinExistence type="predicted"/>
<reference evidence="1 2" key="1">
    <citation type="submission" date="2020-04" db="EMBL/GenBank/DDBJ databases">
        <authorList>
            <person name="Wallbank WR R."/>
            <person name="Pardo Diaz C."/>
            <person name="Kozak K."/>
            <person name="Martin S."/>
            <person name="Jiggins C."/>
            <person name="Moest M."/>
            <person name="Warren A I."/>
            <person name="Byers J.R.P. K."/>
            <person name="Montejo-Kovacevich G."/>
            <person name="Yen C E."/>
        </authorList>
    </citation>
    <scope>NUCLEOTIDE SEQUENCE [LARGE SCALE GENOMIC DNA]</scope>
</reference>